<keyword evidence="2 5" id="KW-0812">Transmembrane</keyword>
<dbReference type="AlphaFoldDB" id="A0A9J6CQ07"/>
<feature type="transmembrane region" description="Helical" evidence="5">
    <location>
        <begin position="107"/>
        <end position="130"/>
    </location>
</feature>
<proteinExistence type="predicted"/>
<dbReference type="GO" id="GO:0016491">
    <property type="term" value="F:oxidoreductase activity"/>
    <property type="evidence" value="ECO:0007669"/>
    <property type="project" value="InterPro"/>
</dbReference>
<feature type="transmembrane region" description="Helical" evidence="5">
    <location>
        <begin position="59"/>
        <end position="80"/>
    </location>
</feature>
<dbReference type="GO" id="GO:0008610">
    <property type="term" value="P:lipid biosynthetic process"/>
    <property type="evidence" value="ECO:0007669"/>
    <property type="project" value="InterPro"/>
</dbReference>
<dbReference type="OrthoDB" id="408954at2759"/>
<keyword evidence="8" id="KW-1185">Reference proteome</keyword>
<evidence type="ECO:0000256" key="1">
    <source>
        <dbReference type="ARBA" id="ARBA00004370"/>
    </source>
</evidence>
<evidence type="ECO:0000259" key="6">
    <source>
        <dbReference type="Pfam" id="PF04116"/>
    </source>
</evidence>
<comment type="caution">
    <text evidence="7">The sequence shown here is derived from an EMBL/GenBank/DDBJ whole genome shotgun (WGS) entry which is preliminary data.</text>
</comment>
<evidence type="ECO:0000313" key="7">
    <source>
        <dbReference type="EMBL" id="KAG5683686.1"/>
    </source>
</evidence>
<dbReference type="InterPro" id="IPR006694">
    <property type="entry name" value="Fatty_acid_hydroxylase"/>
</dbReference>
<sequence length="313" mass="37020">MTHKNFNFDFELNPLFLWLVVIKILTGIFEYYTGKNYIWTSLWNNFIDLLGKDDFNFKFKYTVIFTNILYFGIGTLYILMDITNKPKFIQNYKTQPEQHQSLDIRKFLPALMLVIFNQFILNKIAIYLVYKSGKYAMIADIRATDGFCVLFTNLLLFQISYEVVFYYSHRLLHHKSIYQYIHKIHHQWQAPVALMAVYCHPIEHIVSNILPIIIGNFLFRYSLATSWLIYGMTIITTLGDHSGYHLPFLHSPQFHEYHHARETENFGQNGLFDKIHGTSRKFENSFQGLKHHTLWSLNSSTGIFSKAKNREIN</sequence>
<dbReference type="Proteomes" id="UP001107558">
    <property type="component" value="Chromosome 1"/>
</dbReference>
<dbReference type="PANTHER" id="PTHR11863">
    <property type="entry name" value="STEROL DESATURASE"/>
    <property type="match status" value="1"/>
</dbReference>
<name>A0A9J6CQ07_POLVA</name>
<feature type="transmembrane region" description="Helical" evidence="5">
    <location>
        <begin position="12"/>
        <end position="32"/>
    </location>
</feature>
<reference evidence="7" key="1">
    <citation type="submission" date="2021-03" db="EMBL/GenBank/DDBJ databases">
        <title>Chromosome level genome of the anhydrobiotic midge Polypedilum vanderplanki.</title>
        <authorList>
            <person name="Yoshida Y."/>
            <person name="Kikawada T."/>
            <person name="Gusev O."/>
        </authorList>
    </citation>
    <scope>NUCLEOTIDE SEQUENCE</scope>
    <source>
        <strain evidence="7">NIAS01</strain>
        <tissue evidence="7">Whole body or cell culture</tissue>
    </source>
</reference>
<dbReference type="InterPro" id="IPR050307">
    <property type="entry name" value="Sterol_Desaturase_Related"/>
</dbReference>
<evidence type="ECO:0000256" key="2">
    <source>
        <dbReference type="ARBA" id="ARBA00022692"/>
    </source>
</evidence>
<feature type="domain" description="Fatty acid hydroxylase" evidence="6">
    <location>
        <begin position="155"/>
        <end position="278"/>
    </location>
</feature>
<keyword evidence="4 5" id="KW-0472">Membrane</keyword>
<organism evidence="7 8">
    <name type="scientific">Polypedilum vanderplanki</name>
    <name type="common">Sleeping chironomid midge</name>
    <dbReference type="NCBI Taxonomy" id="319348"/>
    <lineage>
        <taxon>Eukaryota</taxon>
        <taxon>Metazoa</taxon>
        <taxon>Ecdysozoa</taxon>
        <taxon>Arthropoda</taxon>
        <taxon>Hexapoda</taxon>
        <taxon>Insecta</taxon>
        <taxon>Pterygota</taxon>
        <taxon>Neoptera</taxon>
        <taxon>Endopterygota</taxon>
        <taxon>Diptera</taxon>
        <taxon>Nematocera</taxon>
        <taxon>Chironomoidea</taxon>
        <taxon>Chironomidae</taxon>
        <taxon>Chironominae</taxon>
        <taxon>Polypedilum</taxon>
        <taxon>Polypedilum</taxon>
    </lineage>
</organism>
<gene>
    <name evidence="7" type="ORF">PVAND_012952</name>
</gene>
<feature type="transmembrane region" description="Helical" evidence="5">
    <location>
        <begin position="150"/>
        <end position="168"/>
    </location>
</feature>
<dbReference type="EMBL" id="JADBJN010000001">
    <property type="protein sequence ID" value="KAG5683686.1"/>
    <property type="molecule type" value="Genomic_DNA"/>
</dbReference>
<evidence type="ECO:0000313" key="8">
    <source>
        <dbReference type="Proteomes" id="UP001107558"/>
    </source>
</evidence>
<dbReference type="GO" id="GO:0005506">
    <property type="term" value="F:iron ion binding"/>
    <property type="evidence" value="ECO:0007669"/>
    <property type="project" value="InterPro"/>
</dbReference>
<comment type="subcellular location">
    <subcellularLocation>
        <location evidence="1">Membrane</location>
    </subcellularLocation>
</comment>
<keyword evidence="3 5" id="KW-1133">Transmembrane helix</keyword>
<accession>A0A9J6CQ07</accession>
<evidence type="ECO:0000256" key="5">
    <source>
        <dbReference type="SAM" id="Phobius"/>
    </source>
</evidence>
<evidence type="ECO:0000256" key="3">
    <source>
        <dbReference type="ARBA" id="ARBA00022989"/>
    </source>
</evidence>
<dbReference type="Pfam" id="PF04116">
    <property type="entry name" value="FA_hydroxylase"/>
    <property type="match status" value="1"/>
</dbReference>
<dbReference type="GO" id="GO:0016020">
    <property type="term" value="C:membrane"/>
    <property type="evidence" value="ECO:0007669"/>
    <property type="project" value="UniProtKB-SubCell"/>
</dbReference>
<evidence type="ECO:0000256" key="4">
    <source>
        <dbReference type="ARBA" id="ARBA00023136"/>
    </source>
</evidence>
<protein>
    <recommendedName>
        <fullName evidence="6">Fatty acid hydroxylase domain-containing protein</fullName>
    </recommendedName>
</protein>